<gene>
    <name evidence="1" type="ORF">AMPC_39080</name>
</gene>
<dbReference type="RefSeq" id="WP_248343353.1">
    <property type="nucleotide sequence ID" value="NZ_AP025592.1"/>
</dbReference>
<proteinExistence type="predicted"/>
<evidence type="ECO:0000313" key="1">
    <source>
        <dbReference type="EMBL" id="BDG10795.1"/>
    </source>
</evidence>
<keyword evidence="2" id="KW-1185">Reference proteome</keyword>
<evidence type="ECO:0000313" key="2">
    <source>
        <dbReference type="Proteomes" id="UP001162734"/>
    </source>
</evidence>
<sequence length="303" mass="34107">MVNGLVMWDGTAWQKRIQMLLSLRYQPGAYQPVPDRHKGDCGIEGFSSDGNAYQCFAAQEPLSTVALYQKQRGKITTDINKFINNKQRLTNVLGSVAVEFWILLVPRFESAKLLEHATAKSLQVRAAGLPYAHPQFTVRVATEELFAKEAAALACAGALKLNLPHEEPEATFLGKWSQEHVGLINNMETKIKKLPTVATPEKQLALRDFLIKRYLSGQNVLELMRERYSELYALVAEAKRRREIFLAGETLVTAAPADQTLARQRELFLTELHDSVGNVVHDQAEALTWEAIADWLMRCPLDF</sequence>
<accession>A0ABN6NE81</accession>
<protein>
    <submittedName>
        <fullName evidence="1">Uncharacterized protein</fullName>
    </submittedName>
</protein>
<dbReference type="EMBL" id="AP025592">
    <property type="protein sequence ID" value="BDG10795.1"/>
    <property type="molecule type" value="Genomic_DNA"/>
</dbReference>
<dbReference type="Proteomes" id="UP001162734">
    <property type="component" value="Chromosome"/>
</dbReference>
<name>A0ABN6NE81_9BACT</name>
<organism evidence="1 2">
    <name type="scientific">Anaeromyxobacter paludicola</name>
    <dbReference type="NCBI Taxonomy" id="2918171"/>
    <lineage>
        <taxon>Bacteria</taxon>
        <taxon>Pseudomonadati</taxon>
        <taxon>Myxococcota</taxon>
        <taxon>Myxococcia</taxon>
        <taxon>Myxococcales</taxon>
        <taxon>Cystobacterineae</taxon>
        <taxon>Anaeromyxobacteraceae</taxon>
        <taxon>Anaeromyxobacter</taxon>
    </lineage>
</organism>
<reference evidence="2" key="1">
    <citation type="journal article" date="2022" name="Int. J. Syst. Evol. Microbiol.">
        <title>Anaeromyxobacter oryzae sp. nov., Anaeromyxobacter diazotrophicus sp. nov. and Anaeromyxobacter paludicola sp. nov., isolated from paddy soils.</title>
        <authorList>
            <person name="Itoh H."/>
            <person name="Xu Z."/>
            <person name="Mise K."/>
            <person name="Masuda Y."/>
            <person name="Ushijima N."/>
            <person name="Hayakawa C."/>
            <person name="Shiratori Y."/>
            <person name="Senoo K."/>
        </authorList>
    </citation>
    <scope>NUCLEOTIDE SEQUENCE [LARGE SCALE GENOMIC DNA]</scope>
    <source>
        <strain evidence="2">Red630</strain>
    </source>
</reference>